<dbReference type="SMART" id="SM00153">
    <property type="entry name" value="VHP"/>
    <property type="match status" value="1"/>
</dbReference>
<dbReference type="GO" id="GO:0015629">
    <property type="term" value="C:actin cytoskeleton"/>
    <property type="evidence" value="ECO:0007669"/>
    <property type="project" value="TreeGrafter"/>
</dbReference>
<dbReference type="PANTHER" id="PTHR24213:SF9">
    <property type="entry name" value="UNCOORDINATED 115A, ISOFORM B-RELATED"/>
    <property type="match status" value="1"/>
</dbReference>
<dbReference type="Ensembl" id="ENSNMLT00000041495.1">
    <property type="protein sequence ID" value="ENSNMLP00000037264.1"/>
    <property type="gene ID" value="ENSNMLG00000023059.1"/>
</dbReference>
<dbReference type="AlphaFoldDB" id="A0A8C6WWS0"/>
<keyword evidence="9" id="KW-1185">Reference proteome</keyword>
<reference evidence="8" key="2">
    <citation type="submission" date="2025-09" db="UniProtKB">
        <authorList>
            <consortium name="Ensembl"/>
        </authorList>
    </citation>
    <scope>IDENTIFICATION</scope>
</reference>
<dbReference type="GO" id="GO:0007010">
    <property type="term" value="P:cytoskeleton organization"/>
    <property type="evidence" value="ECO:0007669"/>
    <property type="project" value="InterPro"/>
</dbReference>
<dbReference type="GO" id="GO:0016020">
    <property type="term" value="C:membrane"/>
    <property type="evidence" value="ECO:0007669"/>
    <property type="project" value="UniProtKB-SubCell"/>
</dbReference>
<dbReference type="InterPro" id="IPR051618">
    <property type="entry name" value="Actin-binding_LIM"/>
</dbReference>
<dbReference type="Pfam" id="PF02209">
    <property type="entry name" value="VHP"/>
    <property type="match status" value="1"/>
</dbReference>
<dbReference type="Gene3D" id="1.10.950.10">
    <property type="entry name" value="Villin headpiece domain"/>
    <property type="match status" value="1"/>
</dbReference>
<keyword evidence="4" id="KW-0677">Repeat</keyword>
<organism evidence="8 9">
    <name type="scientific">Neogobius melanostomus</name>
    <name type="common">round goby</name>
    <dbReference type="NCBI Taxonomy" id="47308"/>
    <lineage>
        <taxon>Eukaryota</taxon>
        <taxon>Metazoa</taxon>
        <taxon>Chordata</taxon>
        <taxon>Craniata</taxon>
        <taxon>Vertebrata</taxon>
        <taxon>Euteleostomi</taxon>
        <taxon>Actinopterygii</taxon>
        <taxon>Neopterygii</taxon>
        <taxon>Teleostei</taxon>
        <taxon>Neoteleostei</taxon>
        <taxon>Acanthomorphata</taxon>
        <taxon>Gobiaria</taxon>
        <taxon>Gobiiformes</taxon>
        <taxon>Gobioidei</taxon>
        <taxon>Gobiidae</taxon>
        <taxon>Benthophilinae</taxon>
        <taxon>Neogobiini</taxon>
        <taxon>Neogobius</taxon>
    </lineage>
</organism>
<dbReference type="FunFam" id="1.10.950.10:FF:000003">
    <property type="entry name" value="supervillin isoform X2"/>
    <property type="match status" value="1"/>
</dbReference>
<name>A0A8C6WWS0_9GOBI</name>
<evidence type="ECO:0000313" key="8">
    <source>
        <dbReference type="Ensembl" id="ENSNMLP00000037264.1"/>
    </source>
</evidence>
<dbReference type="GO" id="GO:0030032">
    <property type="term" value="P:lamellipodium assembly"/>
    <property type="evidence" value="ECO:0007669"/>
    <property type="project" value="TreeGrafter"/>
</dbReference>
<dbReference type="GO" id="GO:0051015">
    <property type="term" value="F:actin filament binding"/>
    <property type="evidence" value="ECO:0007669"/>
    <property type="project" value="TreeGrafter"/>
</dbReference>
<comment type="subcellular location">
    <subcellularLocation>
        <location evidence="2">Cytoplasm</location>
        <location evidence="2">Cytoskeleton</location>
    </subcellularLocation>
    <subcellularLocation>
        <location evidence="1">Membrane</location>
        <topology evidence="1">Peripheral membrane protein</topology>
    </subcellularLocation>
</comment>
<evidence type="ECO:0000256" key="3">
    <source>
        <dbReference type="ARBA" id="ARBA00022490"/>
    </source>
</evidence>
<evidence type="ECO:0000256" key="1">
    <source>
        <dbReference type="ARBA" id="ARBA00004170"/>
    </source>
</evidence>
<dbReference type="InterPro" id="IPR003128">
    <property type="entry name" value="Villin_headpiece"/>
</dbReference>
<evidence type="ECO:0000259" key="7">
    <source>
        <dbReference type="PROSITE" id="PS51089"/>
    </source>
</evidence>
<keyword evidence="5" id="KW-0472">Membrane</keyword>
<keyword evidence="3" id="KW-0963">Cytoplasm</keyword>
<dbReference type="InterPro" id="IPR036886">
    <property type="entry name" value="Villin_headpiece_dom_sf"/>
</dbReference>
<evidence type="ECO:0000256" key="2">
    <source>
        <dbReference type="ARBA" id="ARBA00004245"/>
    </source>
</evidence>
<proteinExistence type="predicted"/>
<reference evidence="8" key="1">
    <citation type="submission" date="2025-08" db="UniProtKB">
        <authorList>
            <consortium name="Ensembl"/>
        </authorList>
    </citation>
    <scope>IDENTIFICATION</scope>
</reference>
<feature type="domain" description="HP" evidence="7">
    <location>
        <begin position="24"/>
        <end position="87"/>
    </location>
</feature>
<evidence type="ECO:0000256" key="5">
    <source>
        <dbReference type="ARBA" id="ARBA00023136"/>
    </source>
</evidence>
<sequence>IVLCGIQEAEVCNQIILVEEVLARLCQNSFPLSQLQSRPLPDGVDPLRLEIYLSDQDFQTALEMTREEYERLPAWKQVNLKKAKGLF</sequence>
<dbReference type="Proteomes" id="UP000694523">
    <property type="component" value="Unplaced"/>
</dbReference>
<evidence type="ECO:0000256" key="4">
    <source>
        <dbReference type="ARBA" id="ARBA00022737"/>
    </source>
</evidence>
<dbReference type="PANTHER" id="PTHR24213">
    <property type="entry name" value="ACTIN-BINDING LIM PROTEIN"/>
    <property type="match status" value="1"/>
</dbReference>
<protein>
    <recommendedName>
        <fullName evidence="7">HP domain-containing protein</fullName>
    </recommendedName>
</protein>
<dbReference type="PROSITE" id="PS51089">
    <property type="entry name" value="HP"/>
    <property type="match status" value="1"/>
</dbReference>
<keyword evidence="6" id="KW-0206">Cytoskeleton</keyword>
<dbReference type="SUPFAM" id="SSF47050">
    <property type="entry name" value="VHP, Villin headpiece domain"/>
    <property type="match status" value="1"/>
</dbReference>
<evidence type="ECO:0000313" key="9">
    <source>
        <dbReference type="Proteomes" id="UP000694523"/>
    </source>
</evidence>
<accession>A0A8C6WWS0</accession>
<evidence type="ECO:0000256" key="6">
    <source>
        <dbReference type="ARBA" id="ARBA00023212"/>
    </source>
</evidence>